<comment type="caution">
    <text evidence="2">The sequence shown here is derived from an EMBL/GenBank/DDBJ whole genome shotgun (WGS) entry which is preliminary data.</text>
</comment>
<evidence type="ECO:0000256" key="1">
    <source>
        <dbReference type="SAM" id="SignalP"/>
    </source>
</evidence>
<dbReference type="AlphaFoldDB" id="A0A9X4M570"/>
<keyword evidence="3" id="KW-1185">Reference proteome</keyword>
<evidence type="ECO:0000313" key="3">
    <source>
        <dbReference type="Proteomes" id="UP001152755"/>
    </source>
</evidence>
<sequence length="168" mass="16707">MTGRNVLRAVITAASVCAIGGALAPLAGAATTAPLPPKVQASFDMWSNATITVSNPNAEASACGVAVIKLPSGLQLLPTQVFPTGWSQATGNWAAFPNAAAAGQSATYSISHLANGNYSYVAACADASGQVSSTVTEQFSVVNAVPAPMLGSMEGVLGPIVGNAMKAN</sequence>
<feature type="chain" id="PRO_5040816059" evidence="1">
    <location>
        <begin position="30"/>
        <end position="168"/>
    </location>
</feature>
<name>A0A9X4M570_9ACTN</name>
<dbReference type="RefSeq" id="WP_332519713.1">
    <property type="nucleotide sequence ID" value="NZ_JANRHA010000005.1"/>
</dbReference>
<accession>A0A9X4M570</accession>
<evidence type="ECO:0000313" key="2">
    <source>
        <dbReference type="EMBL" id="MDG3014686.1"/>
    </source>
</evidence>
<dbReference type="Proteomes" id="UP001152755">
    <property type="component" value="Unassembled WGS sequence"/>
</dbReference>
<keyword evidence="1" id="KW-0732">Signal</keyword>
<organism evidence="2 3">
    <name type="scientific">Speluncibacter jeojiensis</name>
    <dbReference type="NCBI Taxonomy" id="2710754"/>
    <lineage>
        <taxon>Bacteria</taxon>
        <taxon>Bacillati</taxon>
        <taxon>Actinomycetota</taxon>
        <taxon>Actinomycetes</taxon>
        <taxon>Mycobacteriales</taxon>
        <taxon>Speluncibacteraceae</taxon>
        <taxon>Speluncibacter</taxon>
    </lineage>
</organism>
<reference evidence="2" key="1">
    <citation type="submission" date="2022-08" db="EMBL/GenBank/DDBJ databases">
        <title>Genome analysis of Corynebacteriales strain.</title>
        <authorList>
            <person name="Lee S.D."/>
        </authorList>
    </citation>
    <scope>NUCLEOTIDE SEQUENCE</scope>
    <source>
        <strain evidence="2">D3-21</strain>
    </source>
</reference>
<proteinExistence type="predicted"/>
<dbReference type="EMBL" id="JANRHA010000005">
    <property type="protein sequence ID" value="MDG3014686.1"/>
    <property type="molecule type" value="Genomic_DNA"/>
</dbReference>
<protein>
    <submittedName>
        <fullName evidence="2">Uncharacterized protein</fullName>
    </submittedName>
</protein>
<gene>
    <name evidence="2" type="ORF">NVS88_08960</name>
</gene>
<feature type="signal peptide" evidence="1">
    <location>
        <begin position="1"/>
        <end position="29"/>
    </location>
</feature>